<name>A0A8X6HEC9_TRICU</name>
<keyword evidence="6 7" id="KW-0472">Membrane</keyword>
<feature type="transmembrane region" description="Helical" evidence="7">
    <location>
        <begin position="411"/>
        <end position="430"/>
    </location>
</feature>
<dbReference type="FunFam" id="1.20.1250.20:FF:000003">
    <property type="entry name" value="Solute carrier family 17 member 3"/>
    <property type="match status" value="1"/>
</dbReference>
<feature type="transmembrane region" description="Helical" evidence="7">
    <location>
        <begin position="12"/>
        <end position="34"/>
    </location>
</feature>
<protein>
    <submittedName>
        <fullName evidence="9">Vesicular glutamate transporter 2.1</fullName>
    </submittedName>
</protein>
<dbReference type="AlphaFoldDB" id="A0A8X6HEC9"/>
<dbReference type="InterPro" id="IPR011701">
    <property type="entry name" value="MFS"/>
</dbReference>
<dbReference type="GO" id="GO:0015293">
    <property type="term" value="F:symporter activity"/>
    <property type="evidence" value="ECO:0007669"/>
    <property type="project" value="UniProtKB-KW"/>
</dbReference>
<feature type="transmembrane region" description="Helical" evidence="7">
    <location>
        <begin position="144"/>
        <end position="166"/>
    </location>
</feature>
<dbReference type="EMBL" id="BMAO01028004">
    <property type="protein sequence ID" value="GFR21258.1"/>
    <property type="molecule type" value="Genomic_DNA"/>
</dbReference>
<gene>
    <name evidence="9" type="primary">slc17a6b</name>
    <name evidence="9" type="ORF">TNCT_100971</name>
</gene>
<dbReference type="InterPro" id="IPR020846">
    <property type="entry name" value="MFS_dom"/>
</dbReference>
<keyword evidence="2" id="KW-0813">Transport</keyword>
<keyword evidence="5 7" id="KW-1133">Transmembrane helix</keyword>
<dbReference type="FunFam" id="1.20.1250.20:FF:000423">
    <property type="entry name" value="Putative inorganic phosphate cotransporter-like Protein"/>
    <property type="match status" value="1"/>
</dbReference>
<evidence type="ECO:0000313" key="9">
    <source>
        <dbReference type="EMBL" id="GFR21258.1"/>
    </source>
</evidence>
<evidence type="ECO:0000256" key="7">
    <source>
        <dbReference type="SAM" id="Phobius"/>
    </source>
</evidence>
<evidence type="ECO:0000256" key="2">
    <source>
        <dbReference type="ARBA" id="ARBA00022448"/>
    </source>
</evidence>
<evidence type="ECO:0000256" key="5">
    <source>
        <dbReference type="ARBA" id="ARBA00022989"/>
    </source>
</evidence>
<reference evidence="9" key="1">
    <citation type="submission" date="2020-07" db="EMBL/GenBank/DDBJ databases">
        <title>Multicomponent nature underlies the extraordinary mechanical properties of spider dragline silk.</title>
        <authorList>
            <person name="Kono N."/>
            <person name="Nakamura H."/>
            <person name="Mori M."/>
            <person name="Yoshida Y."/>
            <person name="Ohtoshi R."/>
            <person name="Malay A.D."/>
            <person name="Moran D.A.P."/>
            <person name="Tomita M."/>
            <person name="Numata K."/>
            <person name="Arakawa K."/>
        </authorList>
    </citation>
    <scope>NUCLEOTIDE SEQUENCE</scope>
</reference>
<evidence type="ECO:0000256" key="6">
    <source>
        <dbReference type="ARBA" id="ARBA00023136"/>
    </source>
</evidence>
<evidence type="ECO:0000256" key="1">
    <source>
        <dbReference type="ARBA" id="ARBA00004141"/>
    </source>
</evidence>
<dbReference type="PROSITE" id="PS51257">
    <property type="entry name" value="PROKAR_LIPOPROTEIN"/>
    <property type="match status" value="1"/>
</dbReference>
<feature type="transmembrane region" description="Helical" evidence="7">
    <location>
        <begin position="119"/>
        <end position="138"/>
    </location>
</feature>
<feature type="transmembrane region" description="Helical" evidence="7">
    <location>
        <begin position="209"/>
        <end position="231"/>
    </location>
</feature>
<dbReference type="PROSITE" id="PS50850">
    <property type="entry name" value="MFS"/>
    <property type="match status" value="1"/>
</dbReference>
<sequence>MESKEKSNANNLPFFGYRHVVALIGFLSCFLINIQRMSLGVSIVAMVNQTTVHLSHYNSTIKVCPMSNSTRINIKQNAQGEFSWSTPEQGYVLGAGFLGFCIATLPTSKLAKIFQARRMVLYGSILTSLATFISPLAARRHVNFMIGAMFARGLGQGCLFIALFDLMANWFPRKERGLLSTFVISGYSLGSAVASAVTGCICNIQDIGWAGVFYIVGGFGIFHAILSCLVLHETPQEHPRISSKELIYLSDNEEKSGSNNMPSTPWLKIFTSVPFYALLIGLLGQYWTFSYFWTVHSTFLGTIQHFPITENGYWSCLPFLMKAFGEYSTSSIANWLLMKNYITIDVLRRGCNMLGCIGFSAAVFGTYLSECNGSMSAVTAAVSMFFTGVATPGTMIACIDMAPRFAGSLSGLLNGAGCTMSFFVPILVGILTKNKVLSEWHLVFFISIAVVLSSGIVFAVFGSAKVQPWNFVQEERSKDINMVEKNEISPQSLQIFSKPHT</sequence>
<dbReference type="InterPro" id="IPR036259">
    <property type="entry name" value="MFS_trans_sf"/>
</dbReference>
<dbReference type="Gene3D" id="1.20.1250.20">
    <property type="entry name" value="MFS general substrate transporter like domains"/>
    <property type="match status" value="1"/>
</dbReference>
<dbReference type="Pfam" id="PF07690">
    <property type="entry name" value="MFS_1"/>
    <property type="match status" value="1"/>
</dbReference>
<feature type="transmembrane region" description="Helical" evidence="7">
    <location>
        <begin position="442"/>
        <end position="461"/>
    </location>
</feature>
<feature type="transmembrane region" description="Helical" evidence="7">
    <location>
        <begin position="350"/>
        <end position="369"/>
    </location>
</feature>
<feature type="transmembrane region" description="Helical" evidence="7">
    <location>
        <begin position="178"/>
        <end position="197"/>
    </location>
</feature>
<keyword evidence="10" id="KW-1185">Reference proteome</keyword>
<comment type="subcellular location">
    <subcellularLocation>
        <location evidence="1">Membrane</location>
        <topology evidence="1">Multi-pass membrane protein</topology>
    </subcellularLocation>
</comment>
<evidence type="ECO:0000313" key="10">
    <source>
        <dbReference type="Proteomes" id="UP000887116"/>
    </source>
</evidence>
<evidence type="ECO:0000259" key="8">
    <source>
        <dbReference type="PROSITE" id="PS50850"/>
    </source>
</evidence>
<keyword evidence="3 7" id="KW-0812">Transmembrane</keyword>
<feature type="transmembrane region" description="Helical" evidence="7">
    <location>
        <begin position="375"/>
        <end position="399"/>
    </location>
</feature>
<proteinExistence type="predicted"/>
<accession>A0A8X6HEC9</accession>
<dbReference type="GO" id="GO:0016020">
    <property type="term" value="C:membrane"/>
    <property type="evidence" value="ECO:0007669"/>
    <property type="project" value="UniProtKB-SubCell"/>
</dbReference>
<comment type="caution">
    <text evidence="9">The sequence shown here is derived from an EMBL/GenBank/DDBJ whole genome shotgun (WGS) entry which is preliminary data.</text>
</comment>
<keyword evidence="4" id="KW-0769">Symport</keyword>
<organism evidence="9 10">
    <name type="scientific">Trichonephila clavata</name>
    <name type="common">Joro spider</name>
    <name type="synonym">Nephila clavata</name>
    <dbReference type="NCBI Taxonomy" id="2740835"/>
    <lineage>
        <taxon>Eukaryota</taxon>
        <taxon>Metazoa</taxon>
        <taxon>Ecdysozoa</taxon>
        <taxon>Arthropoda</taxon>
        <taxon>Chelicerata</taxon>
        <taxon>Arachnida</taxon>
        <taxon>Araneae</taxon>
        <taxon>Araneomorphae</taxon>
        <taxon>Entelegynae</taxon>
        <taxon>Araneoidea</taxon>
        <taxon>Nephilidae</taxon>
        <taxon>Trichonephila</taxon>
    </lineage>
</organism>
<feature type="domain" description="Major facilitator superfamily (MFS) profile" evidence="8">
    <location>
        <begin position="21"/>
        <end position="467"/>
    </location>
</feature>
<feature type="transmembrane region" description="Helical" evidence="7">
    <location>
        <begin position="319"/>
        <end position="338"/>
    </location>
</feature>
<dbReference type="SUPFAM" id="SSF103473">
    <property type="entry name" value="MFS general substrate transporter"/>
    <property type="match status" value="1"/>
</dbReference>
<dbReference type="PANTHER" id="PTHR11662:SF399">
    <property type="entry name" value="FI19708P1-RELATED"/>
    <property type="match status" value="1"/>
</dbReference>
<feature type="transmembrane region" description="Helical" evidence="7">
    <location>
        <begin position="266"/>
        <end position="287"/>
    </location>
</feature>
<dbReference type="Proteomes" id="UP000887116">
    <property type="component" value="Unassembled WGS sequence"/>
</dbReference>
<evidence type="ECO:0000256" key="4">
    <source>
        <dbReference type="ARBA" id="ARBA00022847"/>
    </source>
</evidence>
<dbReference type="PANTHER" id="PTHR11662">
    <property type="entry name" value="SOLUTE CARRIER FAMILY 17"/>
    <property type="match status" value="1"/>
</dbReference>
<dbReference type="OrthoDB" id="6415678at2759"/>
<dbReference type="InterPro" id="IPR050382">
    <property type="entry name" value="MFS_Na/Anion_cotransporter"/>
</dbReference>
<dbReference type="GO" id="GO:0006820">
    <property type="term" value="P:monoatomic anion transport"/>
    <property type="evidence" value="ECO:0007669"/>
    <property type="project" value="TreeGrafter"/>
</dbReference>
<evidence type="ECO:0000256" key="3">
    <source>
        <dbReference type="ARBA" id="ARBA00022692"/>
    </source>
</evidence>